<keyword evidence="2" id="KW-0488">Methylation</keyword>
<dbReference type="NCBIfam" id="TIGR02532">
    <property type="entry name" value="IV_pilin_GFxxxE"/>
    <property type="match status" value="1"/>
</dbReference>
<dbReference type="PANTHER" id="PTHR30093:SF44">
    <property type="entry name" value="TYPE II SECRETION SYSTEM CORE PROTEIN G"/>
    <property type="match status" value="1"/>
</dbReference>
<evidence type="ECO:0000313" key="7">
    <source>
        <dbReference type="EMBL" id="GAA1821712.1"/>
    </source>
</evidence>
<keyword evidence="3 6" id="KW-0812">Transmembrane</keyword>
<gene>
    <name evidence="7" type="ORF">GCM10009682_47450</name>
</gene>
<dbReference type="InterPro" id="IPR045584">
    <property type="entry name" value="Pilin-like"/>
</dbReference>
<evidence type="ECO:0000256" key="4">
    <source>
        <dbReference type="ARBA" id="ARBA00022989"/>
    </source>
</evidence>
<keyword evidence="8" id="KW-1185">Reference proteome</keyword>
<dbReference type="EMBL" id="BAAALT010000182">
    <property type="protein sequence ID" value="GAA1821712.1"/>
    <property type="molecule type" value="Genomic_DNA"/>
</dbReference>
<dbReference type="InterPro" id="IPR012902">
    <property type="entry name" value="N_methyl_site"/>
</dbReference>
<proteinExistence type="predicted"/>
<dbReference type="Pfam" id="PF07963">
    <property type="entry name" value="N_methyl"/>
    <property type="match status" value="1"/>
</dbReference>
<keyword evidence="4 6" id="KW-1133">Transmembrane helix</keyword>
<dbReference type="Proteomes" id="UP001500218">
    <property type="component" value="Unassembled WGS sequence"/>
</dbReference>
<accession>A0ABN2MDA6</accession>
<comment type="caution">
    <text evidence="7">The sequence shown here is derived from an EMBL/GenBank/DDBJ whole genome shotgun (WGS) entry which is preliminary data.</text>
</comment>
<evidence type="ECO:0000256" key="6">
    <source>
        <dbReference type="SAM" id="Phobius"/>
    </source>
</evidence>
<evidence type="ECO:0000313" key="8">
    <source>
        <dbReference type="Proteomes" id="UP001500218"/>
    </source>
</evidence>
<dbReference type="PRINTS" id="PR00813">
    <property type="entry name" value="BCTERIALGSPG"/>
</dbReference>
<reference evidence="7 8" key="1">
    <citation type="journal article" date="2019" name="Int. J. Syst. Evol. Microbiol.">
        <title>The Global Catalogue of Microorganisms (GCM) 10K type strain sequencing project: providing services to taxonomists for standard genome sequencing and annotation.</title>
        <authorList>
            <consortium name="The Broad Institute Genomics Platform"/>
            <consortium name="The Broad Institute Genome Sequencing Center for Infectious Disease"/>
            <person name="Wu L."/>
            <person name="Ma J."/>
        </authorList>
    </citation>
    <scope>NUCLEOTIDE SEQUENCE [LARGE SCALE GENOMIC DNA]</scope>
    <source>
        <strain evidence="7 8">JCM 13250</strain>
    </source>
</reference>
<organism evidence="7 8">
    <name type="scientific">Luedemannella flava</name>
    <dbReference type="NCBI Taxonomy" id="349316"/>
    <lineage>
        <taxon>Bacteria</taxon>
        <taxon>Bacillati</taxon>
        <taxon>Actinomycetota</taxon>
        <taxon>Actinomycetes</taxon>
        <taxon>Micromonosporales</taxon>
        <taxon>Micromonosporaceae</taxon>
        <taxon>Luedemannella</taxon>
    </lineage>
</organism>
<evidence type="ECO:0000256" key="3">
    <source>
        <dbReference type="ARBA" id="ARBA00022692"/>
    </source>
</evidence>
<dbReference type="RefSeq" id="WP_344136477.1">
    <property type="nucleotide sequence ID" value="NZ_BAAALT010000182.1"/>
</dbReference>
<dbReference type="PROSITE" id="PS00409">
    <property type="entry name" value="PROKAR_NTER_METHYL"/>
    <property type="match status" value="1"/>
</dbReference>
<dbReference type="SUPFAM" id="SSF54523">
    <property type="entry name" value="Pili subunits"/>
    <property type="match status" value="1"/>
</dbReference>
<dbReference type="Gene3D" id="3.30.700.10">
    <property type="entry name" value="Glycoprotein, Type 4 Pilin"/>
    <property type="match status" value="1"/>
</dbReference>
<dbReference type="PANTHER" id="PTHR30093">
    <property type="entry name" value="GENERAL SECRETION PATHWAY PROTEIN G"/>
    <property type="match status" value="1"/>
</dbReference>
<comment type="subcellular location">
    <subcellularLocation>
        <location evidence="1">Membrane</location>
        <topology evidence="1">Single-pass membrane protein</topology>
    </subcellularLocation>
</comment>
<feature type="transmembrane region" description="Helical" evidence="6">
    <location>
        <begin position="12"/>
        <end position="38"/>
    </location>
</feature>
<name>A0ABN2MDA6_9ACTN</name>
<evidence type="ECO:0000256" key="2">
    <source>
        <dbReference type="ARBA" id="ARBA00022481"/>
    </source>
</evidence>
<sequence length="148" mass="15445">MQKFTMKKRGEAGFTLIELLVVVVIIGILAGIAIPVYLNYRKGAANKSAQADLRNAVTVVEAYYTENNNTYPATPGTQPAKDADLTFGTGGVAKVSPGNQIAYKLDVSGSTYTICSYSADGGAVYEYKSATGGSVKKSAAADLTTCIA</sequence>
<dbReference type="InterPro" id="IPR000983">
    <property type="entry name" value="Bac_GSPG_pilin"/>
</dbReference>
<evidence type="ECO:0008006" key="9">
    <source>
        <dbReference type="Google" id="ProtNLM"/>
    </source>
</evidence>
<evidence type="ECO:0000256" key="5">
    <source>
        <dbReference type="ARBA" id="ARBA00023136"/>
    </source>
</evidence>
<protein>
    <recommendedName>
        <fullName evidence="9">Prepilin-type N-terminal cleavage/methylation domain-containing protein</fullName>
    </recommendedName>
</protein>
<keyword evidence="5 6" id="KW-0472">Membrane</keyword>
<evidence type="ECO:0000256" key="1">
    <source>
        <dbReference type="ARBA" id="ARBA00004167"/>
    </source>
</evidence>